<keyword evidence="2" id="KW-0614">Plasmid</keyword>
<evidence type="ECO:0000313" key="3">
    <source>
        <dbReference type="Proteomes" id="UP000001285"/>
    </source>
</evidence>
<dbReference type="EMBL" id="CP002462">
    <property type="protein sequence ID" value="AEN99719.1"/>
    <property type="molecule type" value="Genomic_DNA"/>
</dbReference>
<feature type="transmembrane region" description="Helical" evidence="1">
    <location>
        <begin position="12"/>
        <end position="30"/>
    </location>
</feature>
<dbReference type="Proteomes" id="UP000001285">
    <property type="component" value="Plasmid pLS1"/>
</dbReference>
<proteinExistence type="predicted"/>
<geneLocation type="plasmid" evidence="2 3">
    <name>pLS1</name>
</geneLocation>
<keyword evidence="1" id="KW-0812">Transmembrane</keyword>
<keyword evidence="1" id="KW-1133">Transmembrane helix</keyword>
<reference evidence="2 3" key="1">
    <citation type="journal article" date="2011" name="Microb. Cell Fact.">
        <title>Genomic analysis reveals Lactobacillus sanfranciscensis as stable element in traditional sourdoughs.</title>
        <authorList>
            <person name="Vogel R.F."/>
            <person name="Pavlovic M."/>
            <person name="Ehrmann M.A."/>
            <person name="Wiezer A."/>
            <person name="Liesegang H."/>
            <person name="Offschanka S."/>
            <person name="Voget S."/>
            <person name="Angelov A."/>
            <person name="Bocker G."/>
            <person name="Liebl W."/>
        </authorList>
    </citation>
    <scope>NUCLEOTIDE SEQUENCE [LARGE SCALE GENOMIC DNA]</scope>
    <source>
        <strain evidence="3">TMW 1.1304</strain>
    </source>
</reference>
<organism evidence="2 3">
    <name type="scientific">Fructilactobacillus sanfranciscensis (strain TMW 1.1304)</name>
    <name type="common">Lactobacillus sanfranciscensis</name>
    <dbReference type="NCBI Taxonomy" id="714313"/>
    <lineage>
        <taxon>Bacteria</taxon>
        <taxon>Bacillati</taxon>
        <taxon>Bacillota</taxon>
        <taxon>Bacilli</taxon>
        <taxon>Lactobacillales</taxon>
        <taxon>Lactobacillaceae</taxon>
        <taxon>Fructilactobacillus</taxon>
    </lineage>
</organism>
<name>G2KWS2_FRUST</name>
<evidence type="ECO:0000256" key="1">
    <source>
        <dbReference type="SAM" id="Phobius"/>
    </source>
</evidence>
<keyword evidence="3" id="KW-1185">Reference proteome</keyword>
<sequence>MKYAVTGATGKFGQTVIKVLSILNTVIIICKLQVIMDARKALLLLAL</sequence>
<dbReference type="AlphaFoldDB" id="G2KWS2"/>
<keyword evidence="1" id="KW-0472">Membrane</keyword>
<dbReference type="HOGENOM" id="CLU_3169639_0_0_9"/>
<evidence type="ECO:0000313" key="2">
    <source>
        <dbReference type="EMBL" id="AEN99719.1"/>
    </source>
</evidence>
<accession>G2KWS2</accession>
<gene>
    <name evidence="2" type="ordered locus">LSA_2p00150</name>
</gene>
<protein>
    <submittedName>
        <fullName evidence="2">Uncharacterized protein</fullName>
    </submittedName>
</protein>
<dbReference type="KEGG" id="lsn:LSA_2p00150"/>